<sequence>MQNWAPTAYDMIRKDGWVVLVTICRVQGSIPREVGTKMLVGPDTIKGTIGGGALEHLAIKHARLMAIKRRPLVKHMDVPLGPKTQQCCGGRVELLLEILDESHAPLFTAIEKAEKSYSPTHMVTSLTGDMPIKIIIDGPAISPLDIKDAQLIEPLGDRRMPLYLFGAGHVGKAIAERMRNLPFRVIWADSREAEFPNVMPENVEICLANSTSEIVAGAPAGAIFLVMTYSHQIDYAVTAAILSRGDAAFCGLIGSKTKHVRFLKRFQAEEGLSQKACDLLTCPIGLLSVKGKDPEIIAISVIAQLLEKFG</sequence>
<protein>
    <submittedName>
        <fullName evidence="3">Xanthine and CO dehydrogenases maturation factor, XdhC/CoxF family</fullName>
    </submittedName>
</protein>
<dbReference type="NCBIfam" id="TIGR02964">
    <property type="entry name" value="xanthine_xdhC"/>
    <property type="match status" value="1"/>
</dbReference>
<organism evidence="3">
    <name type="scientific">hydrothermal vent metagenome</name>
    <dbReference type="NCBI Taxonomy" id="652676"/>
    <lineage>
        <taxon>unclassified sequences</taxon>
        <taxon>metagenomes</taxon>
        <taxon>ecological metagenomes</taxon>
    </lineage>
</organism>
<name>A0A3B1AWC8_9ZZZZ</name>
<reference evidence="3" key="1">
    <citation type="submission" date="2018-06" db="EMBL/GenBank/DDBJ databases">
        <authorList>
            <person name="Zhirakovskaya E."/>
        </authorList>
    </citation>
    <scope>NUCLEOTIDE SEQUENCE</scope>
</reference>
<dbReference type="PANTHER" id="PTHR30388">
    <property type="entry name" value="ALDEHYDE OXIDOREDUCTASE MOLYBDENUM COFACTOR ASSEMBLY PROTEIN"/>
    <property type="match status" value="1"/>
</dbReference>
<dbReference type="InterPro" id="IPR003777">
    <property type="entry name" value="XdhC_CoxI"/>
</dbReference>
<feature type="domain" description="XdhC- CoxI" evidence="1">
    <location>
        <begin position="17"/>
        <end position="70"/>
    </location>
</feature>
<gene>
    <name evidence="3" type="ORF">MNBD_ALPHA03-1011</name>
</gene>
<dbReference type="InterPro" id="IPR027051">
    <property type="entry name" value="XdhC_Rossmann_dom"/>
</dbReference>
<feature type="domain" description="XdhC Rossmann" evidence="2">
    <location>
        <begin position="162"/>
        <end position="305"/>
    </location>
</feature>
<dbReference type="AlphaFoldDB" id="A0A3B1AWC8"/>
<dbReference type="Pfam" id="PF02625">
    <property type="entry name" value="XdhC_CoxI"/>
    <property type="match status" value="1"/>
</dbReference>
<dbReference type="Pfam" id="PF13478">
    <property type="entry name" value="XdhC_C"/>
    <property type="match status" value="1"/>
</dbReference>
<evidence type="ECO:0000313" key="3">
    <source>
        <dbReference type="EMBL" id="VAX04134.1"/>
    </source>
</evidence>
<proteinExistence type="predicted"/>
<evidence type="ECO:0000259" key="1">
    <source>
        <dbReference type="Pfam" id="PF02625"/>
    </source>
</evidence>
<dbReference type="InterPro" id="IPR052698">
    <property type="entry name" value="MoCofactor_Util/Proc"/>
</dbReference>
<dbReference type="Gene3D" id="3.40.50.720">
    <property type="entry name" value="NAD(P)-binding Rossmann-like Domain"/>
    <property type="match status" value="1"/>
</dbReference>
<dbReference type="EMBL" id="UOFW01000079">
    <property type="protein sequence ID" value="VAX04134.1"/>
    <property type="molecule type" value="Genomic_DNA"/>
</dbReference>
<accession>A0A3B1AWC8</accession>
<evidence type="ECO:0000259" key="2">
    <source>
        <dbReference type="Pfam" id="PF13478"/>
    </source>
</evidence>
<dbReference type="PANTHER" id="PTHR30388:SF6">
    <property type="entry name" value="XANTHINE DEHYDROGENASE SUBUNIT A-RELATED"/>
    <property type="match status" value="1"/>
</dbReference>
<dbReference type="InterPro" id="IPR014308">
    <property type="entry name" value="Xanthine_DH_XdhC"/>
</dbReference>